<feature type="compositionally biased region" description="Polar residues" evidence="1">
    <location>
        <begin position="495"/>
        <end position="505"/>
    </location>
</feature>
<feature type="compositionally biased region" description="Basic and acidic residues" evidence="1">
    <location>
        <begin position="806"/>
        <end position="840"/>
    </location>
</feature>
<name>A0A7R9BK37_9CRUS</name>
<organism evidence="2">
    <name type="scientific">Notodromas monacha</name>
    <dbReference type="NCBI Taxonomy" id="399045"/>
    <lineage>
        <taxon>Eukaryota</taxon>
        <taxon>Metazoa</taxon>
        <taxon>Ecdysozoa</taxon>
        <taxon>Arthropoda</taxon>
        <taxon>Crustacea</taxon>
        <taxon>Oligostraca</taxon>
        <taxon>Ostracoda</taxon>
        <taxon>Podocopa</taxon>
        <taxon>Podocopida</taxon>
        <taxon>Cypridocopina</taxon>
        <taxon>Cypridoidea</taxon>
        <taxon>Cyprididae</taxon>
        <taxon>Notodromas</taxon>
    </lineage>
</organism>
<feature type="compositionally biased region" description="Low complexity" evidence="1">
    <location>
        <begin position="65"/>
        <end position="87"/>
    </location>
</feature>
<feature type="compositionally biased region" description="Polar residues" evidence="1">
    <location>
        <begin position="1118"/>
        <end position="1163"/>
    </location>
</feature>
<feature type="region of interest" description="Disordered" evidence="1">
    <location>
        <begin position="716"/>
        <end position="743"/>
    </location>
</feature>
<dbReference type="EMBL" id="CAJPEX010000716">
    <property type="protein sequence ID" value="CAG0916945.1"/>
    <property type="molecule type" value="Genomic_DNA"/>
</dbReference>
<feature type="compositionally biased region" description="Polar residues" evidence="1">
    <location>
        <begin position="563"/>
        <end position="574"/>
    </location>
</feature>
<feature type="region of interest" description="Disordered" evidence="1">
    <location>
        <begin position="663"/>
        <end position="684"/>
    </location>
</feature>
<feature type="compositionally biased region" description="Basic and acidic residues" evidence="1">
    <location>
        <begin position="383"/>
        <end position="396"/>
    </location>
</feature>
<feature type="compositionally biased region" description="Basic and acidic residues" evidence="1">
    <location>
        <begin position="1078"/>
        <end position="1088"/>
    </location>
</feature>
<feature type="compositionally biased region" description="Polar residues" evidence="1">
    <location>
        <begin position="765"/>
        <end position="776"/>
    </location>
</feature>
<feature type="region of interest" description="Disordered" evidence="1">
    <location>
        <begin position="290"/>
        <end position="322"/>
    </location>
</feature>
<feature type="compositionally biased region" description="Basic and acidic residues" evidence="1">
    <location>
        <begin position="1022"/>
        <end position="1051"/>
    </location>
</feature>
<feature type="compositionally biased region" description="Low complexity" evidence="1">
    <location>
        <begin position="668"/>
        <end position="684"/>
    </location>
</feature>
<evidence type="ECO:0000313" key="2">
    <source>
        <dbReference type="EMBL" id="CAD7276793.1"/>
    </source>
</evidence>
<dbReference type="EMBL" id="OA882753">
    <property type="protein sequence ID" value="CAD7276793.1"/>
    <property type="molecule type" value="Genomic_DNA"/>
</dbReference>
<dbReference type="Proteomes" id="UP000678499">
    <property type="component" value="Unassembled WGS sequence"/>
</dbReference>
<evidence type="ECO:0000256" key="1">
    <source>
        <dbReference type="SAM" id="MobiDB-lite"/>
    </source>
</evidence>
<protein>
    <submittedName>
        <fullName evidence="2">Uncharacterized protein</fullName>
    </submittedName>
</protein>
<feature type="compositionally biased region" description="Basic residues" evidence="1">
    <location>
        <begin position="469"/>
        <end position="490"/>
    </location>
</feature>
<feature type="compositionally biased region" description="Basic and acidic residues" evidence="1">
    <location>
        <begin position="539"/>
        <end position="559"/>
    </location>
</feature>
<feature type="compositionally biased region" description="Polar residues" evidence="1">
    <location>
        <begin position="40"/>
        <end position="58"/>
    </location>
</feature>
<feature type="compositionally biased region" description="Basic and acidic residues" evidence="1">
    <location>
        <begin position="920"/>
        <end position="930"/>
    </location>
</feature>
<feature type="compositionally biased region" description="Low complexity" evidence="1">
    <location>
        <begin position="523"/>
        <end position="538"/>
    </location>
</feature>
<feature type="region of interest" description="Disordered" evidence="1">
    <location>
        <begin position="14"/>
        <end position="87"/>
    </location>
</feature>
<feature type="region of interest" description="Disordered" evidence="1">
    <location>
        <begin position="212"/>
        <end position="263"/>
    </location>
</feature>
<sequence length="1330" mass="146909">MPWDPLASSLSTPSSSYQLHHHHLHHHHHHQSPLLMPSPVLTSIASSSLRSNPGSNYNRGPPQFSSLSSASSSSSSSSSPYYSSPRLMPSRYTSSTLPTISESFMVGASAMRKTPSSNYARYIMSPVPPSLLAATSATPRPFRNSYDYTHPGNVMVCHDYQPSSVHLPPTSTSGGLSLGSSAASYHDTISIPTSSSSTAGISTRIHPVVSPQLSMNIPSMSSSSSYSAPKEDPNSGIMSPVREGSPNNNNNNTNNNESSPAGMLQRKMTYGTIRRGRPVVRVLTSKLTPDTEAPATRVRPQASAIPSSLPFVLPGKKTPGQRLQEKWRINTRKSKKYKDMYTSRGYFQPTPATPVFSASPMKEEDDSGDEETEEEEEEDDDGDTGKRQEEEKKEEENALLELLIAEAETRTDLYEDELEYQPASPPDTGEQTSPPESKTPREKEEKEKANEEQEEETAEEFILSPAVLGRRKSSSHQIHHHPNVTKQGRKKSLENPETPSSPTSQAKEERILKSYRKTPSGKLSSLISEISEASSEAATTERKPSEPKEEPEPIIKESPSEIANRTSTRRQSVSRNKKTPVTKDIIWEIEKAPSSLIPAVIPEDEEEPGTTAAPQAPPVVPAWKQQLLKKKLEGAQPGKGIAAAVRTAGNKAANEKSVAERKMLWASNNPVEPTTTTPKPEVPENLIPIVNKTAVFQKAEEKEPINPALNLIPAKSATENKSMPQGNELKQITKTVSSTSDEKAPLKVIDEASKPAIFDKKNEVKSPQQETFLATQKSDETVNQKLTKQLEPVIEKSATEQPLNRLNKDEVLQHKKPNDECSKMPKQKDEDSIRHPEVKQKLQFQEADDLNKEKEAQKSSTESKSRANPDLAKKSSEVHEIKQKSLAVIGKSTGREITKQSEILTQKIDKEPNFQTKTDNITKKPTKEKSPCPLKSQAEAVIQKQPESKPLKQSEVIPEVLKKPEKEPCLQKKTNVVPIKPMKTETSSQPKPQAQILPQKQPKKEESSPPQRTEGVIGKSLTTEKKAEVENPEIKPEIVTRATESRIEKSKTQNNKDTSSVKGEEVEMKHQAPANKAPDQKRQDESSTSKKAQKNILTRCDQKEEHIIQVAEVAPEKQTLSQSKNATEPLSKSAHKLTSSSKMSPKLPNSVTSKAQNSESVVPTDTKIKEAQKILDSTSGPAEGQQDSLRKPEAKSSSSVYSWKAASRKSTSSASSRTTMSDDDDEEDEEETSSEAETTTEEEGSVDISRTIKTKEEEFLQRGIAVPMPAPRRPKFRKYSSEDFVFLKIINQFDKRNVQNNPSISIPVFGRPFLAPSLTLVEYLKPVDQN</sequence>
<proteinExistence type="predicted"/>
<feature type="compositionally biased region" description="Low complexity" evidence="1">
    <location>
        <begin position="247"/>
        <end position="256"/>
    </location>
</feature>
<accession>A0A7R9BK37</accession>
<feature type="compositionally biased region" description="Basic and acidic residues" evidence="1">
    <location>
        <begin position="960"/>
        <end position="970"/>
    </location>
</feature>
<feature type="region of interest" description="Disordered" evidence="1">
    <location>
        <begin position="340"/>
        <end position="582"/>
    </location>
</feature>
<feature type="compositionally biased region" description="Basic residues" evidence="1">
    <location>
        <begin position="19"/>
        <end position="31"/>
    </location>
</feature>
<gene>
    <name evidence="2" type="ORF">NMOB1V02_LOCUS4543</name>
</gene>
<feature type="compositionally biased region" description="Polar residues" evidence="1">
    <location>
        <begin position="984"/>
        <end position="998"/>
    </location>
</feature>
<feature type="compositionally biased region" description="Acidic residues" evidence="1">
    <location>
        <begin position="1221"/>
        <end position="1245"/>
    </location>
</feature>
<feature type="compositionally biased region" description="Basic and acidic residues" evidence="1">
    <location>
        <begin position="438"/>
        <end position="451"/>
    </location>
</feature>
<feature type="compositionally biased region" description="Basic and acidic residues" evidence="1">
    <location>
        <begin position="849"/>
        <end position="883"/>
    </location>
</feature>
<feature type="compositionally biased region" description="Acidic residues" evidence="1">
    <location>
        <begin position="363"/>
        <end position="382"/>
    </location>
</feature>
<feature type="compositionally biased region" description="Low complexity" evidence="1">
    <location>
        <begin position="1195"/>
        <end position="1219"/>
    </location>
</feature>
<evidence type="ECO:0000313" key="3">
    <source>
        <dbReference type="Proteomes" id="UP000678499"/>
    </source>
</evidence>
<feature type="compositionally biased region" description="Polar residues" evidence="1">
    <location>
        <begin position="717"/>
        <end position="739"/>
    </location>
</feature>
<keyword evidence="3" id="KW-1185">Reference proteome</keyword>
<reference evidence="2" key="1">
    <citation type="submission" date="2020-11" db="EMBL/GenBank/DDBJ databases">
        <authorList>
            <person name="Tran Van P."/>
        </authorList>
    </citation>
    <scope>NUCLEOTIDE SEQUENCE</scope>
</reference>
<feature type="compositionally biased region" description="Polar residues" evidence="1">
    <location>
        <begin position="1052"/>
        <end position="1061"/>
    </location>
</feature>
<feature type="region of interest" description="Disordered" evidence="1">
    <location>
        <begin position="759"/>
        <end position="1253"/>
    </location>
</feature>